<sequence length="255" mass="28725">MTKPVVLCDADNTLWDTDSVFATAQRTLLDVLETRLDRLSDLSDRIEYVRRYDQALASRHHLHLRYPPVMLVIALAEGLTGRAPDEAATLVIAGHRSAHISLSEAQKLAADFLGLLSTLPELLPTVKDGLKLAREEGIPLYVVTEGRIDKQKQIITHHKLTHYIEAIFEITKTQSQFERLRQRFHPAQTVMVGDQPDRDIEPAKRAGCETVLVPSRFLPSWNRVGGAREASYKARDFGDAIRWVAQHVERGHDAP</sequence>
<name>A0ABX5KZL6_9BURK</name>
<reference evidence="2 3" key="1">
    <citation type="submission" date="2018-05" db="EMBL/GenBank/DDBJ databases">
        <title>Genomic Encyclopedia of Type Strains, Phase IV (KMG-V): Genome sequencing to study the core and pangenomes of soil and plant-associated prokaryotes.</title>
        <authorList>
            <person name="Whitman W."/>
        </authorList>
    </citation>
    <scope>NUCLEOTIDE SEQUENCE [LARGE SCALE GENOMIC DNA]</scope>
    <source>
        <strain evidence="2 3">SCZa-39</strain>
    </source>
</reference>
<dbReference type="InterPro" id="IPR051540">
    <property type="entry name" value="S-2-haloacid_dehalogenase"/>
</dbReference>
<dbReference type="SUPFAM" id="SSF56784">
    <property type="entry name" value="HAD-like"/>
    <property type="match status" value="1"/>
</dbReference>
<keyword evidence="1 2" id="KW-0378">Hydrolase</keyword>
<dbReference type="PANTHER" id="PTHR43316:SF8">
    <property type="entry name" value="HAD FAMILY HYDROLASE"/>
    <property type="match status" value="1"/>
</dbReference>
<evidence type="ECO:0000313" key="2">
    <source>
        <dbReference type="EMBL" id="PVX97683.1"/>
    </source>
</evidence>
<accession>A0ABX5KZL6</accession>
<dbReference type="PANTHER" id="PTHR43316">
    <property type="entry name" value="HYDROLASE, HALOACID DELAHOGENASE-RELATED"/>
    <property type="match status" value="1"/>
</dbReference>
<dbReference type="GO" id="GO:0016787">
    <property type="term" value="F:hydrolase activity"/>
    <property type="evidence" value="ECO:0007669"/>
    <property type="project" value="UniProtKB-KW"/>
</dbReference>
<proteinExistence type="predicted"/>
<dbReference type="InterPro" id="IPR036412">
    <property type="entry name" value="HAD-like_sf"/>
</dbReference>
<dbReference type="SFLD" id="SFLDS00003">
    <property type="entry name" value="Haloacid_Dehalogenase"/>
    <property type="match status" value="1"/>
</dbReference>
<dbReference type="Pfam" id="PF00702">
    <property type="entry name" value="Hydrolase"/>
    <property type="match status" value="1"/>
</dbReference>
<dbReference type="InterPro" id="IPR023214">
    <property type="entry name" value="HAD_sf"/>
</dbReference>
<dbReference type="CDD" id="cd01427">
    <property type="entry name" value="HAD_like"/>
    <property type="match status" value="1"/>
</dbReference>
<evidence type="ECO:0000313" key="3">
    <source>
        <dbReference type="Proteomes" id="UP000245712"/>
    </source>
</evidence>
<comment type="caution">
    <text evidence="2">The sequence shown here is derived from an EMBL/GenBank/DDBJ whole genome shotgun (WGS) entry which is preliminary data.</text>
</comment>
<dbReference type="RefSeq" id="WP_116609450.1">
    <property type="nucleotide sequence ID" value="NZ_QEOB01000001.1"/>
</dbReference>
<dbReference type="Proteomes" id="UP000245712">
    <property type="component" value="Unassembled WGS sequence"/>
</dbReference>
<dbReference type="SFLD" id="SFLDG01129">
    <property type="entry name" value="C1.5:_HAD__Beta-PGM__Phosphata"/>
    <property type="match status" value="1"/>
</dbReference>
<keyword evidence="3" id="KW-1185">Reference proteome</keyword>
<protein>
    <submittedName>
        <fullName evidence="2">Hydrolase of the HAD superfamily</fullName>
    </submittedName>
</protein>
<gene>
    <name evidence="2" type="ORF">C7402_101397</name>
</gene>
<dbReference type="EMBL" id="QEOB01000001">
    <property type="protein sequence ID" value="PVX97683.1"/>
    <property type="molecule type" value="Genomic_DNA"/>
</dbReference>
<organism evidence="2 3">
    <name type="scientific">Paraburkholderia unamae</name>
    <dbReference type="NCBI Taxonomy" id="219649"/>
    <lineage>
        <taxon>Bacteria</taxon>
        <taxon>Pseudomonadati</taxon>
        <taxon>Pseudomonadota</taxon>
        <taxon>Betaproteobacteria</taxon>
        <taxon>Burkholderiales</taxon>
        <taxon>Burkholderiaceae</taxon>
        <taxon>Paraburkholderia</taxon>
    </lineage>
</organism>
<evidence type="ECO:0000256" key="1">
    <source>
        <dbReference type="ARBA" id="ARBA00022801"/>
    </source>
</evidence>
<dbReference type="Gene3D" id="3.40.50.1000">
    <property type="entry name" value="HAD superfamily/HAD-like"/>
    <property type="match status" value="1"/>
</dbReference>